<protein>
    <submittedName>
        <fullName evidence="1">Uncharacterized protein</fullName>
    </submittedName>
</protein>
<dbReference type="RefSeq" id="WP_090795710.1">
    <property type="nucleotide sequence ID" value="NZ_BOND01000020.1"/>
</dbReference>
<sequence length="106" mass="11814">MNSFEARCWLDWWANSSTLLGSVEVAVVVTADDASWSAQGHLASDTDEVRDGFAFLCDLDPVFTLRFEDESTVAVAVHPTHGHRRFTLTEYTGGTRRSVSYRVDLS</sequence>
<proteinExistence type="predicted"/>
<dbReference type="AlphaFoldDB" id="A0A1H3S2J7"/>
<dbReference type="STRING" id="137265.SAMN05421684_4417"/>
<evidence type="ECO:0000313" key="1">
    <source>
        <dbReference type="EMBL" id="SDZ31389.1"/>
    </source>
</evidence>
<reference evidence="2" key="1">
    <citation type="submission" date="2016-10" db="EMBL/GenBank/DDBJ databases">
        <authorList>
            <person name="Varghese N."/>
            <person name="Submissions S."/>
        </authorList>
    </citation>
    <scope>NUCLEOTIDE SEQUENCE [LARGE SCALE GENOMIC DNA]</scope>
    <source>
        <strain evidence="2">DSM 44718</strain>
    </source>
</reference>
<keyword evidence="2" id="KW-1185">Reference proteome</keyword>
<name>A0A1H3S2J7_9ACTN</name>
<dbReference type="EMBL" id="FNQB01000002">
    <property type="protein sequence ID" value="SDZ31389.1"/>
    <property type="molecule type" value="Genomic_DNA"/>
</dbReference>
<accession>A0A1H3S2J7</accession>
<evidence type="ECO:0000313" key="2">
    <source>
        <dbReference type="Proteomes" id="UP000199632"/>
    </source>
</evidence>
<organism evidence="1 2">
    <name type="scientific">Asanoa ishikariensis</name>
    <dbReference type="NCBI Taxonomy" id="137265"/>
    <lineage>
        <taxon>Bacteria</taxon>
        <taxon>Bacillati</taxon>
        <taxon>Actinomycetota</taxon>
        <taxon>Actinomycetes</taxon>
        <taxon>Micromonosporales</taxon>
        <taxon>Micromonosporaceae</taxon>
        <taxon>Asanoa</taxon>
    </lineage>
</organism>
<dbReference type="OrthoDB" id="3382315at2"/>
<gene>
    <name evidence="1" type="ORF">SAMN05421684_4417</name>
</gene>
<dbReference type="Proteomes" id="UP000199632">
    <property type="component" value="Unassembled WGS sequence"/>
</dbReference>